<reference evidence="9 10" key="1">
    <citation type="submission" date="2015-09" db="EMBL/GenBank/DDBJ databases">
        <title>Draft genome of a European isolate of the apple canker pathogen Neonectria ditissima.</title>
        <authorList>
            <person name="Gomez-Cortecero A."/>
            <person name="Harrison R.J."/>
            <person name="Armitage A.D."/>
        </authorList>
    </citation>
    <scope>NUCLEOTIDE SEQUENCE [LARGE SCALE GENOMIC DNA]</scope>
    <source>
        <strain evidence="9 10">R09/05</strain>
    </source>
</reference>
<evidence type="ECO:0000256" key="4">
    <source>
        <dbReference type="ARBA" id="ARBA00022989"/>
    </source>
</evidence>
<feature type="transmembrane region" description="Helical" evidence="7">
    <location>
        <begin position="90"/>
        <end position="117"/>
    </location>
</feature>
<evidence type="ECO:0000256" key="7">
    <source>
        <dbReference type="SAM" id="Phobius"/>
    </source>
</evidence>
<feature type="transmembrane region" description="Helical" evidence="7">
    <location>
        <begin position="138"/>
        <end position="162"/>
    </location>
</feature>
<dbReference type="EMBL" id="LKCW01000025">
    <property type="protein sequence ID" value="KPM43916.1"/>
    <property type="molecule type" value="Genomic_DNA"/>
</dbReference>
<dbReference type="PANTHER" id="PTHR22950">
    <property type="entry name" value="AMINO ACID TRANSPORTER"/>
    <property type="match status" value="1"/>
</dbReference>
<evidence type="ECO:0000259" key="8">
    <source>
        <dbReference type="Pfam" id="PF01490"/>
    </source>
</evidence>
<feature type="transmembrane region" description="Helical" evidence="7">
    <location>
        <begin position="363"/>
        <end position="382"/>
    </location>
</feature>
<keyword evidence="10" id="KW-1185">Reference proteome</keyword>
<evidence type="ECO:0000313" key="9">
    <source>
        <dbReference type="EMBL" id="KPM43916.1"/>
    </source>
</evidence>
<dbReference type="AlphaFoldDB" id="A0A0N8H891"/>
<dbReference type="Pfam" id="PF01490">
    <property type="entry name" value="Aa_trans"/>
    <property type="match status" value="1"/>
</dbReference>
<sequence length="560" mass="61051">MAIAHAESKKAASPPAPKDTELDSDDITRIDATYDRAVGTVTDFEKQKTAEGEAKFRRLGWKRLTVILVVEAIGLGTFSLPAAFATLGVVAGVFCCIAMGLLAIYTGYIVGKVSVVYPSIHHYGDIGGLLMGRFGEELFGFLYVLQLILMTSSFMLTGTIAFNVLSDYGACGLVFSIVSGVLLFVLAIMPSFTEAAILGYIDLFSVVSAIGITIIASGMQSASAPGGLSNVEWSAWPAPDATFKDGMVAICNMLFAYCFAMFLTPFMSEMHTPTDFMKSVWTLGIIEIVVYTATGVLIYVFVGNGVESPSLLSLSPLLSKIAFGLALPIVFISGAIGNTVTARYVHIRLYKDSVTRFINTPKGWITWLVVLAAITIVSWIIGEGIPIFNDLLSLSSALFVSGFVLYFPAVMWYKLLCEGHWYDRENLFHAFACMFSFLFGLLVLFGGTYASVKDIDRVVVPEGTLRLTIEKPASTRKEKNRSGERRAHNLVESDSENKAPKPKVLKHKPAEKVMDMDAAENKRRSREKATLIPSSKGIEHQYAKSQDAELQDAIRKDGGI</sequence>
<gene>
    <name evidence="9" type="ORF">AK830_g2610</name>
</gene>
<keyword evidence="5 7" id="KW-0472">Membrane</keyword>
<feature type="transmembrane region" description="Helical" evidence="7">
    <location>
        <begin position="321"/>
        <end position="342"/>
    </location>
</feature>
<feature type="compositionally biased region" description="Basic and acidic residues" evidence="6">
    <location>
        <begin position="1"/>
        <end position="10"/>
    </location>
</feature>
<dbReference type="GO" id="GO:0015179">
    <property type="term" value="F:L-amino acid transmembrane transporter activity"/>
    <property type="evidence" value="ECO:0007669"/>
    <property type="project" value="TreeGrafter"/>
</dbReference>
<keyword evidence="3 7" id="KW-0812">Transmembrane</keyword>
<feature type="transmembrane region" description="Helical" evidence="7">
    <location>
        <begin position="427"/>
        <end position="450"/>
    </location>
</feature>
<evidence type="ECO:0000256" key="3">
    <source>
        <dbReference type="ARBA" id="ARBA00022692"/>
    </source>
</evidence>
<evidence type="ECO:0000256" key="5">
    <source>
        <dbReference type="ARBA" id="ARBA00023136"/>
    </source>
</evidence>
<accession>A0A0N8H891</accession>
<protein>
    <submittedName>
        <fullName evidence="9">N amino acid transport system protein</fullName>
    </submittedName>
</protein>
<dbReference type="Proteomes" id="UP000050424">
    <property type="component" value="Unassembled WGS sequence"/>
</dbReference>
<feature type="region of interest" description="Disordered" evidence="6">
    <location>
        <begin position="1"/>
        <end position="23"/>
    </location>
</feature>
<organism evidence="9 10">
    <name type="scientific">Neonectria ditissima</name>
    <dbReference type="NCBI Taxonomy" id="78410"/>
    <lineage>
        <taxon>Eukaryota</taxon>
        <taxon>Fungi</taxon>
        <taxon>Dikarya</taxon>
        <taxon>Ascomycota</taxon>
        <taxon>Pezizomycotina</taxon>
        <taxon>Sordariomycetes</taxon>
        <taxon>Hypocreomycetidae</taxon>
        <taxon>Hypocreales</taxon>
        <taxon>Nectriaceae</taxon>
        <taxon>Neonectria</taxon>
    </lineage>
</organism>
<proteinExistence type="inferred from homology"/>
<evidence type="ECO:0000256" key="6">
    <source>
        <dbReference type="SAM" id="MobiDB-lite"/>
    </source>
</evidence>
<feature type="compositionally biased region" description="Basic and acidic residues" evidence="6">
    <location>
        <begin position="508"/>
        <end position="522"/>
    </location>
</feature>
<dbReference type="Gene3D" id="1.20.1740.10">
    <property type="entry name" value="Amino acid/polyamine transporter I"/>
    <property type="match status" value="1"/>
</dbReference>
<feature type="transmembrane region" description="Helical" evidence="7">
    <location>
        <begin position="280"/>
        <end position="301"/>
    </location>
</feature>
<evidence type="ECO:0000313" key="10">
    <source>
        <dbReference type="Proteomes" id="UP000050424"/>
    </source>
</evidence>
<evidence type="ECO:0000256" key="1">
    <source>
        <dbReference type="ARBA" id="ARBA00004141"/>
    </source>
</evidence>
<keyword evidence="4 7" id="KW-1133">Transmembrane helix</keyword>
<feature type="transmembrane region" description="Helical" evidence="7">
    <location>
        <begin position="168"/>
        <end position="188"/>
    </location>
</feature>
<comment type="similarity">
    <text evidence="2">Belongs to the amino acid/polyamine transporter 2 family.</text>
</comment>
<feature type="transmembrane region" description="Helical" evidence="7">
    <location>
        <begin position="200"/>
        <end position="219"/>
    </location>
</feature>
<feature type="domain" description="Amino acid transporter transmembrane" evidence="8">
    <location>
        <begin position="58"/>
        <end position="452"/>
    </location>
</feature>
<dbReference type="PANTHER" id="PTHR22950:SF479">
    <property type="entry name" value="AMINO ACID TRANSPORTER (EUROFUNG)-RELATED"/>
    <property type="match status" value="1"/>
</dbReference>
<feature type="region of interest" description="Disordered" evidence="6">
    <location>
        <begin position="474"/>
        <end position="560"/>
    </location>
</feature>
<dbReference type="STRING" id="78410.A0A0N8H891"/>
<comment type="subcellular location">
    <subcellularLocation>
        <location evidence="1">Membrane</location>
        <topology evidence="1">Multi-pass membrane protein</topology>
    </subcellularLocation>
</comment>
<dbReference type="OrthoDB" id="655540at2759"/>
<name>A0A0N8H891_9HYPO</name>
<feature type="transmembrane region" description="Helical" evidence="7">
    <location>
        <begin position="394"/>
        <end position="415"/>
    </location>
</feature>
<dbReference type="GO" id="GO:0016020">
    <property type="term" value="C:membrane"/>
    <property type="evidence" value="ECO:0007669"/>
    <property type="project" value="UniProtKB-SubCell"/>
</dbReference>
<feature type="transmembrane region" description="Helical" evidence="7">
    <location>
        <begin position="64"/>
        <end position="84"/>
    </location>
</feature>
<comment type="caution">
    <text evidence="9">The sequence shown here is derived from an EMBL/GenBank/DDBJ whole genome shotgun (WGS) entry which is preliminary data.</text>
</comment>
<feature type="compositionally biased region" description="Basic and acidic residues" evidence="6">
    <location>
        <begin position="474"/>
        <end position="499"/>
    </location>
</feature>
<dbReference type="InterPro" id="IPR013057">
    <property type="entry name" value="AA_transpt_TM"/>
</dbReference>
<evidence type="ECO:0000256" key="2">
    <source>
        <dbReference type="ARBA" id="ARBA00008066"/>
    </source>
</evidence>
<feature type="transmembrane region" description="Helical" evidence="7">
    <location>
        <begin position="246"/>
        <end position="268"/>
    </location>
</feature>